<keyword evidence="1" id="KW-0472">Membrane</keyword>
<gene>
    <name evidence="3" type="ORF">CYLTODRAFT_437085</name>
</gene>
<dbReference type="AlphaFoldDB" id="A0A0D7BAX4"/>
<dbReference type="SUPFAM" id="SSF51556">
    <property type="entry name" value="Metallo-dependent hydrolases"/>
    <property type="match status" value="2"/>
</dbReference>
<protein>
    <submittedName>
        <fullName evidence="3">Carbohydrate esterase family 9 protein</fullName>
    </submittedName>
</protein>
<dbReference type="InterPro" id="IPR006680">
    <property type="entry name" value="Amidohydro-rel"/>
</dbReference>
<dbReference type="OrthoDB" id="10258955at2759"/>
<dbReference type="GO" id="GO:0016810">
    <property type="term" value="F:hydrolase activity, acting on carbon-nitrogen (but not peptide) bonds"/>
    <property type="evidence" value="ECO:0007669"/>
    <property type="project" value="InterPro"/>
</dbReference>
<accession>A0A0D7BAX4</accession>
<feature type="domain" description="Amidohydrolase-related" evidence="2">
    <location>
        <begin position="385"/>
        <end position="496"/>
    </location>
</feature>
<dbReference type="PANTHER" id="PTHR43135:SF3">
    <property type="entry name" value="ALPHA-D-RIBOSE 1-METHYLPHOSPHONATE 5-TRIPHOSPHATE DIPHOSPHATASE"/>
    <property type="match status" value="1"/>
</dbReference>
<keyword evidence="1" id="KW-0812">Transmembrane</keyword>
<evidence type="ECO:0000313" key="3">
    <source>
        <dbReference type="EMBL" id="KIY67319.1"/>
    </source>
</evidence>
<dbReference type="InterPro" id="IPR032466">
    <property type="entry name" value="Metal_Hydrolase"/>
</dbReference>
<keyword evidence="4" id="KW-1185">Reference proteome</keyword>
<dbReference type="Gene3D" id="3.20.20.140">
    <property type="entry name" value="Metal-dependent hydrolases"/>
    <property type="match status" value="2"/>
</dbReference>
<organism evidence="3 4">
    <name type="scientific">Cylindrobasidium torrendii FP15055 ss-10</name>
    <dbReference type="NCBI Taxonomy" id="1314674"/>
    <lineage>
        <taxon>Eukaryota</taxon>
        <taxon>Fungi</taxon>
        <taxon>Dikarya</taxon>
        <taxon>Basidiomycota</taxon>
        <taxon>Agaricomycotina</taxon>
        <taxon>Agaricomycetes</taxon>
        <taxon>Agaricomycetidae</taxon>
        <taxon>Agaricales</taxon>
        <taxon>Marasmiineae</taxon>
        <taxon>Physalacriaceae</taxon>
        <taxon>Cylindrobasidium</taxon>
    </lineage>
</organism>
<evidence type="ECO:0000256" key="1">
    <source>
        <dbReference type="SAM" id="Phobius"/>
    </source>
</evidence>
<feature type="transmembrane region" description="Helical" evidence="1">
    <location>
        <begin position="21"/>
        <end position="43"/>
    </location>
</feature>
<dbReference type="EMBL" id="KN880529">
    <property type="protein sequence ID" value="KIY67319.1"/>
    <property type="molecule type" value="Genomic_DNA"/>
</dbReference>
<dbReference type="SUPFAM" id="SSF51338">
    <property type="entry name" value="Composite domain of metallo-dependent hydrolases"/>
    <property type="match status" value="1"/>
</dbReference>
<dbReference type="PANTHER" id="PTHR43135">
    <property type="entry name" value="ALPHA-D-RIBOSE 1-METHYLPHOSPHONATE 5-TRIPHOSPHATE DIPHOSPHATASE"/>
    <property type="match status" value="1"/>
</dbReference>
<name>A0A0D7BAX4_9AGAR</name>
<evidence type="ECO:0000259" key="2">
    <source>
        <dbReference type="Pfam" id="PF01979"/>
    </source>
</evidence>
<reference evidence="3 4" key="1">
    <citation type="journal article" date="2015" name="Fungal Genet. Biol.">
        <title>Evolution of novel wood decay mechanisms in Agaricales revealed by the genome sequences of Fistulina hepatica and Cylindrobasidium torrendii.</title>
        <authorList>
            <person name="Floudas D."/>
            <person name="Held B.W."/>
            <person name="Riley R."/>
            <person name="Nagy L.G."/>
            <person name="Koehler G."/>
            <person name="Ransdell A.S."/>
            <person name="Younus H."/>
            <person name="Chow J."/>
            <person name="Chiniquy J."/>
            <person name="Lipzen A."/>
            <person name="Tritt A."/>
            <person name="Sun H."/>
            <person name="Haridas S."/>
            <person name="LaButti K."/>
            <person name="Ohm R.A."/>
            <person name="Kues U."/>
            <person name="Blanchette R.A."/>
            <person name="Grigoriev I.V."/>
            <person name="Minto R.E."/>
            <person name="Hibbett D.S."/>
        </authorList>
    </citation>
    <scope>NUCLEOTIDE SEQUENCE [LARGE SCALE GENOMIC DNA]</scope>
    <source>
        <strain evidence="3 4">FP15055 ss-10</strain>
    </source>
</reference>
<dbReference type="InterPro" id="IPR051781">
    <property type="entry name" value="Metallo-dep_Hydrolase"/>
</dbReference>
<keyword evidence="1" id="KW-1133">Transmembrane helix</keyword>
<dbReference type="Pfam" id="PF01979">
    <property type="entry name" value="Amidohydro_1"/>
    <property type="match status" value="1"/>
</dbReference>
<sequence length="937" mass="100295">MDKRFPGPFQPQRPHRRVLPVVLVALIVVGSFVRLFGTGRWLVPQRTQSIPHRAAALLAKCRHLNTTPGPPPDFYTRNISDRFQPGTKSVLITNATIWTGNDRGNEVVTGDVLLDGGIIRGVGTVDVSGYEDGQLVIYDAHGAWVSPGIVDMHSHIGVGSAPRLVGSSDTNSHAASIQPWLRSIDGLNTHDLAYELVVAGGVTTSLVLPGSAGGIGGQAFTIKLRPTTENTPTSMLLEPPHDLNGSTTMHMKIPPRWRQMKHACGENPSIIYHGTRMDTMWSFRQAYEKARLIKQNQDDYCEAALAGKWEGLGAFPEELQWEALVDVLRGRVKVHNHCYEAVDLDNMIRLTHEFKFPIAAFHHAHETYLVPDLLKKAYGHPPAVAMFASLNRYKREAYRGSEFAPAILASHGIDVVMKSDHAVLNSQYLLHEAQQAHHYGLPDNLALASVTSTPARITGMDHRIGYVKTGFDADIVVWDSHPLALGASPKQVWIDGIAQLENPHAAPKPKSQSAPQTPDYTKEAALAVMYRGEPPLEPLVSTKETVVFANVSEVYLRSRGSVKQAMSVKANGAVVVRGGEIVCIGTATACRTRELLSSGDVRVQDLGGGALVPGLTHFGTIMGLGHIQSEETTMDGAVPDVMPSIAGGAGGIVHAKDGLLFGSRHALVSYHYGVTSAIASPQTDGGLVSGLTVAFSTGASHKLERGAVIADATALHVVVSMGSTQMSVSTQLAALRNLLLGGGEGELGRQFRRVAQGELVLVVDVHNADAMASLIELKTEIVGATSAAIRMTFSGGTEAHLLAKEIAASGVGVIVHPVRPYPSVWEMKRMRVVLPGPPLSADTNIGVLLAHNVTVGVGNGALWSVRNTRWDVAWAALEVQDMSKTDALALGSVNVEQLLGVEEEMGDLVATQGGTLLDFEAKVVGIVSARRGVVDLL</sequence>
<proteinExistence type="predicted"/>
<evidence type="ECO:0000313" key="4">
    <source>
        <dbReference type="Proteomes" id="UP000054007"/>
    </source>
</evidence>
<dbReference type="Proteomes" id="UP000054007">
    <property type="component" value="Unassembled WGS sequence"/>
</dbReference>
<dbReference type="InterPro" id="IPR011059">
    <property type="entry name" value="Metal-dep_hydrolase_composite"/>
</dbReference>